<feature type="binding site" evidence="10">
    <location>
        <begin position="10"/>
        <end position="15"/>
    </location>
    <ligand>
        <name>substrate</name>
    </ligand>
</feature>
<dbReference type="InterPro" id="IPR020476">
    <property type="entry name" value="Nudix_hydrolase"/>
</dbReference>
<dbReference type="GO" id="GO:0005829">
    <property type="term" value="C:cytosol"/>
    <property type="evidence" value="ECO:0007669"/>
    <property type="project" value="TreeGrafter"/>
</dbReference>
<dbReference type="GO" id="GO:0036222">
    <property type="term" value="F:XTP diphosphatase activity"/>
    <property type="evidence" value="ECO:0007669"/>
    <property type="project" value="UniProtKB-UniRule"/>
</dbReference>
<dbReference type="Gene3D" id="3.90.950.10">
    <property type="match status" value="1"/>
</dbReference>
<dbReference type="SUPFAM" id="SSF55811">
    <property type="entry name" value="Nudix"/>
    <property type="match status" value="1"/>
</dbReference>
<evidence type="ECO:0000256" key="6">
    <source>
        <dbReference type="ARBA" id="ARBA00022842"/>
    </source>
</evidence>
<comment type="subunit">
    <text evidence="2 10">Homodimer.</text>
</comment>
<keyword evidence="3 10" id="KW-0479">Metal-binding</keyword>
<comment type="catalytic activity">
    <reaction evidence="9 10">
        <text>XTP + H2O = XMP + diphosphate + H(+)</text>
        <dbReference type="Rhea" id="RHEA:28610"/>
        <dbReference type="ChEBI" id="CHEBI:15377"/>
        <dbReference type="ChEBI" id="CHEBI:15378"/>
        <dbReference type="ChEBI" id="CHEBI:33019"/>
        <dbReference type="ChEBI" id="CHEBI:57464"/>
        <dbReference type="ChEBI" id="CHEBI:61314"/>
        <dbReference type="EC" id="3.6.1.66"/>
    </reaction>
</comment>
<evidence type="ECO:0000313" key="14">
    <source>
        <dbReference type="Proteomes" id="UP000176300"/>
    </source>
</evidence>
<feature type="binding site" evidence="10">
    <location>
        <position position="73"/>
    </location>
    <ligand>
        <name>Mg(2+)</name>
        <dbReference type="ChEBI" id="CHEBI:18420"/>
    </ligand>
</feature>
<dbReference type="PANTHER" id="PTHR11067:SF9">
    <property type="entry name" value="INOSINE TRIPHOSPHATE PYROPHOSPHATASE"/>
    <property type="match status" value="1"/>
</dbReference>
<evidence type="ECO:0000256" key="10">
    <source>
        <dbReference type="HAMAP-Rule" id="MF_01405"/>
    </source>
</evidence>
<dbReference type="GO" id="GO:0035870">
    <property type="term" value="F:dITP diphosphatase activity"/>
    <property type="evidence" value="ECO:0007669"/>
    <property type="project" value="UniProtKB-UniRule"/>
</dbReference>
<accession>A0A1F6NJ67</accession>
<dbReference type="InterPro" id="IPR015797">
    <property type="entry name" value="NUDIX_hydrolase-like_dom_sf"/>
</dbReference>
<dbReference type="Pfam" id="PF01725">
    <property type="entry name" value="Ham1p_like"/>
    <property type="match status" value="1"/>
</dbReference>
<comment type="caution">
    <text evidence="13">The sequence shown here is derived from an EMBL/GenBank/DDBJ whole genome shotgun (WGS) entry which is preliminary data.</text>
</comment>
<evidence type="ECO:0000313" key="13">
    <source>
        <dbReference type="EMBL" id="OGH83855.1"/>
    </source>
</evidence>
<dbReference type="InterPro" id="IPR000086">
    <property type="entry name" value="NUDIX_hydrolase_dom"/>
</dbReference>
<dbReference type="STRING" id="1798697.A2373_01915"/>
<keyword evidence="4 10" id="KW-0547">Nucleotide-binding</keyword>
<dbReference type="InterPro" id="IPR020922">
    <property type="entry name" value="dITP/XTP_pyrophosphatase"/>
</dbReference>
<evidence type="ECO:0000256" key="4">
    <source>
        <dbReference type="ARBA" id="ARBA00022741"/>
    </source>
</evidence>
<evidence type="ECO:0000256" key="7">
    <source>
        <dbReference type="ARBA" id="ARBA00023080"/>
    </source>
</evidence>
<evidence type="ECO:0000256" key="8">
    <source>
        <dbReference type="ARBA" id="ARBA00051875"/>
    </source>
</evidence>
<feature type="binding site" evidence="10">
    <location>
        <begin position="182"/>
        <end position="183"/>
    </location>
    <ligand>
        <name>substrate</name>
    </ligand>
</feature>
<comment type="cofactor">
    <cofactor evidence="10">
        <name>Mg(2+)</name>
        <dbReference type="ChEBI" id="CHEBI:18420"/>
    </cofactor>
    <text evidence="10">Binds 1 Mg(2+) ion per subunit.</text>
</comment>
<dbReference type="PROSITE" id="PS51462">
    <property type="entry name" value="NUDIX"/>
    <property type="match status" value="1"/>
</dbReference>
<feature type="active site" description="Proton acceptor" evidence="10">
    <location>
        <position position="73"/>
    </location>
</feature>
<comment type="function">
    <text evidence="10">Pyrophosphatase that catalyzes the hydrolysis of nucleoside triphosphates to their monophosphate derivatives, with a high preference for the non-canonical purine nucleotides XTP (xanthosine triphosphate), dITP (deoxyinosine triphosphate) and ITP. Seems to function as a house-cleaning enzyme that removes non-canonical purine nucleotides from the nucleotide pool, thus preventing their incorporation into DNA/RNA and avoiding chromosomal lesions.</text>
</comment>
<dbReference type="FunFam" id="3.90.950.10:FF:000001">
    <property type="entry name" value="dITP/XTP pyrophosphatase"/>
    <property type="match status" value="1"/>
</dbReference>
<dbReference type="EMBL" id="MFQS01000009">
    <property type="protein sequence ID" value="OGH83855.1"/>
    <property type="molecule type" value="Genomic_DNA"/>
</dbReference>
<feature type="domain" description="Nudix hydrolase" evidence="12">
    <location>
        <begin position="200"/>
        <end position="333"/>
    </location>
</feature>
<reference evidence="13 14" key="1">
    <citation type="journal article" date="2016" name="Nat. Commun.">
        <title>Thousands of microbial genomes shed light on interconnected biogeochemical processes in an aquifer system.</title>
        <authorList>
            <person name="Anantharaman K."/>
            <person name="Brown C.T."/>
            <person name="Hug L.A."/>
            <person name="Sharon I."/>
            <person name="Castelle C.J."/>
            <person name="Probst A.J."/>
            <person name="Thomas B.C."/>
            <person name="Singh A."/>
            <person name="Wilkins M.J."/>
            <person name="Karaoz U."/>
            <person name="Brodie E.L."/>
            <person name="Williams K.H."/>
            <person name="Hubbard S.S."/>
            <person name="Banfield J.F."/>
        </authorList>
    </citation>
    <scope>NUCLEOTIDE SEQUENCE [LARGE SCALE GENOMIC DNA]</scope>
</reference>
<sequence>MIRKKVLIATTNKGKFEEMKKFLEDLPFQFLSVNDLEEKIAEPEETEATLTGNAILKAKYYGEKTGLISIADDGGLFLDAFDGWPGVNSARIADSDEDRIKMVLDKLKDIENRGATFKVELAVYDPEIKSLFVVGGETKGEILKEPFTGGVNNYAYNPIFFMPDKNKVYAEMTLQEKNSVSHRGKALAKIVKYLQNVYTSKNIVVPVSVIVKDGKIMSTLRNDPHNPEYHQKWEFPGGSLEMGETLEENLIREAKEETGYDVEIVALLDNIQVEDRSEKNYQVCLVPYLCKIVGGDGKYNDHEVLDLKFFEMEDLLKQDLIGANYILADKVKDQIKQLAKKHNL</sequence>
<dbReference type="PANTHER" id="PTHR11067">
    <property type="entry name" value="INOSINE TRIPHOSPHATE PYROPHOSPHATASE/HAM1 PROTEIN"/>
    <property type="match status" value="1"/>
</dbReference>
<keyword evidence="5 10" id="KW-0378">Hydrolase</keyword>
<comment type="similarity">
    <text evidence="1 10 11">Belongs to the HAM1 NTPase family.</text>
</comment>
<dbReference type="InterPro" id="IPR002637">
    <property type="entry name" value="RdgB/HAM1"/>
</dbReference>
<dbReference type="CDD" id="cd00515">
    <property type="entry name" value="HAM1"/>
    <property type="match status" value="1"/>
</dbReference>
<dbReference type="GO" id="GO:0017111">
    <property type="term" value="F:ribonucleoside triphosphate phosphatase activity"/>
    <property type="evidence" value="ECO:0007669"/>
    <property type="project" value="InterPro"/>
</dbReference>
<dbReference type="GO" id="GO:0000166">
    <property type="term" value="F:nucleotide binding"/>
    <property type="evidence" value="ECO:0007669"/>
    <property type="project" value="UniProtKB-KW"/>
</dbReference>
<keyword evidence="7 10" id="KW-0546">Nucleotide metabolism</keyword>
<comment type="catalytic activity">
    <reaction evidence="10">
        <text>ITP + H2O = IMP + diphosphate + H(+)</text>
        <dbReference type="Rhea" id="RHEA:29399"/>
        <dbReference type="ChEBI" id="CHEBI:15377"/>
        <dbReference type="ChEBI" id="CHEBI:15378"/>
        <dbReference type="ChEBI" id="CHEBI:33019"/>
        <dbReference type="ChEBI" id="CHEBI:58053"/>
        <dbReference type="ChEBI" id="CHEBI:61402"/>
        <dbReference type="EC" id="3.6.1.66"/>
    </reaction>
</comment>
<organism evidence="13 14">
    <name type="scientific">Candidatus Magasanikbacteria bacterium RIFOXYB1_FULL_40_15</name>
    <dbReference type="NCBI Taxonomy" id="1798697"/>
    <lineage>
        <taxon>Bacteria</taxon>
        <taxon>Candidatus Magasanikiibacteriota</taxon>
    </lineage>
</organism>
<evidence type="ECO:0000259" key="12">
    <source>
        <dbReference type="PROSITE" id="PS51462"/>
    </source>
</evidence>
<evidence type="ECO:0000256" key="3">
    <source>
        <dbReference type="ARBA" id="ARBA00022723"/>
    </source>
</evidence>
<name>A0A1F6NJ67_9BACT</name>
<dbReference type="Proteomes" id="UP000176300">
    <property type="component" value="Unassembled WGS sequence"/>
</dbReference>
<dbReference type="HAMAP" id="MF_01405">
    <property type="entry name" value="Non_canon_purine_NTPase"/>
    <property type="match status" value="1"/>
</dbReference>
<dbReference type="Pfam" id="PF00293">
    <property type="entry name" value="NUDIX"/>
    <property type="match status" value="1"/>
</dbReference>
<dbReference type="NCBIfam" id="TIGR00042">
    <property type="entry name" value="RdgB/HAM1 family non-canonical purine NTP pyrophosphatase"/>
    <property type="match status" value="1"/>
</dbReference>
<dbReference type="GO" id="GO:0009117">
    <property type="term" value="P:nucleotide metabolic process"/>
    <property type="evidence" value="ECO:0007669"/>
    <property type="project" value="UniProtKB-KW"/>
</dbReference>
<dbReference type="EC" id="3.6.1.66" evidence="10"/>
<dbReference type="SUPFAM" id="SSF52972">
    <property type="entry name" value="ITPase-like"/>
    <property type="match status" value="1"/>
</dbReference>
<feature type="binding site" evidence="10">
    <location>
        <position position="177"/>
    </location>
    <ligand>
        <name>substrate</name>
    </ligand>
</feature>
<evidence type="ECO:0000256" key="5">
    <source>
        <dbReference type="ARBA" id="ARBA00022801"/>
    </source>
</evidence>
<feature type="binding site" evidence="10">
    <location>
        <position position="44"/>
    </location>
    <ligand>
        <name>Mg(2+)</name>
        <dbReference type="ChEBI" id="CHEBI:18420"/>
    </ligand>
</feature>
<dbReference type="GO" id="GO:0036220">
    <property type="term" value="F:ITP diphosphatase activity"/>
    <property type="evidence" value="ECO:0007669"/>
    <property type="project" value="UniProtKB-UniRule"/>
</dbReference>
<proteinExistence type="inferred from homology"/>
<evidence type="ECO:0000256" key="9">
    <source>
        <dbReference type="ARBA" id="ARBA00052017"/>
    </source>
</evidence>
<dbReference type="InterPro" id="IPR029001">
    <property type="entry name" value="ITPase-like_fam"/>
</dbReference>
<evidence type="ECO:0000256" key="11">
    <source>
        <dbReference type="RuleBase" id="RU003781"/>
    </source>
</evidence>
<dbReference type="GO" id="GO:0046872">
    <property type="term" value="F:metal ion binding"/>
    <property type="evidence" value="ECO:0007669"/>
    <property type="project" value="UniProtKB-KW"/>
</dbReference>
<dbReference type="AlphaFoldDB" id="A0A1F6NJ67"/>
<dbReference type="Gene3D" id="3.90.79.10">
    <property type="entry name" value="Nucleoside Triphosphate Pyrophosphohydrolase"/>
    <property type="match status" value="1"/>
</dbReference>
<keyword evidence="6 10" id="KW-0460">Magnesium</keyword>
<evidence type="ECO:0000256" key="2">
    <source>
        <dbReference type="ARBA" id="ARBA00011738"/>
    </source>
</evidence>
<dbReference type="GO" id="GO:0009146">
    <property type="term" value="P:purine nucleoside triphosphate catabolic process"/>
    <property type="evidence" value="ECO:0007669"/>
    <property type="project" value="UniProtKB-UniRule"/>
</dbReference>
<evidence type="ECO:0000256" key="1">
    <source>
        <dbReference type="ARBA" id="ARBA00008023"/>
    </source>
</evidence>
<protein>
    <recommendedName>
        <fullName evidence="10">dITP/XTP pyrophosphatase</fullName>
        <ecNumber evidence="10">3.6.1.66</ecNumber>
    </recommendedName>
    <alternativeName>
        <fullName evidence="10">Non-canonical purine NTP pyrophosphatase</fullName>
    </alternativeName>
    <alternativeName>
        <fullName evidence="10">Non-standard purine NTP pyrophosphatase</fullName>
    </alternativeName>
    <alternativeName>
        <fullName evidence="10">Nucleoside-triphosphate diphosphatase</fullName>
    </alternativeName>
    <alternativeName>
        <fullName evidence="10">Nucleoside-triphosphate pyrophosphatase</fullName>
        <shortName evidence="10">NTPase</shortName>
    </alternativeName>
</protein>
<gene>
    <name evidence="13" type="ORF">A2373_01915</name>
</gene>
<dbReference type="PRINTS" id="PR00502">
    <property type="entry name" value="NUDIXFAMILY"/>
</dbReference>
<comment type="catalytic activity">
    <reaction evidence="8 10">
        <text>dITP + H2O = dIMP + diphosphate + H(+)</text>
        <dbReference type="Rhea" id="RHEA:28342"/>
        <dbReference type="ChEBI" id="CHEBI:15377"/>
        <dbReference type="ChEBI" id="CHEBI:15378"/>
        <dbReference type="ChEBI" id="CHEBI:33019"/>
        <dbReference type="ChEBI" id="CHEBI:61194"/>
        <dbReference type="ChEBI" id="CHEBI:61382"/>
        <dbReference type="EC" id="3.6.1.66"/>
    </reaction>
</comment>
<comment type="caution">
    <text evidence="10">Lacks conserved residue(s) required for the propagation of feature annotation.</text>
</comment>